<comment type="catalytic activity">
    <reaction evidence="5">
        <text>N-terminal L-alanyl-[ribosomal protein bS18] + acetyl-CoA = N-terminal N(alpha)-acetyl-L-alanyl-[ribosomal protein bS18] + CoA + H(+)</text>
        <dbReference type="Rhea" id="RHEA:43756"/>
        <dbReference type="Rhea" id="RHEA-COMP:10676"/>
        <dbReference type="Rhea" id="RHEA-COMP:10677"/>
        <dbReference type="ChEBI" id="CHEBI:15378"/>
        <dbReference type="ChEBI" id="CHEBI:57287"/>
        <dbReference type="ChEBI" id="CHEBI:57288"/>
        <dbReference type="ChEBI" id="CHEBI:64718"/>
        <dbReference type="ChEBI" id="CHEBI:83683"/>
        <dbReference type="EC" id="2.3.1.266"/>
    </reaction>
</comment>
<dbReference type="InterPro" id="IPR050680">
    <property type="entry name" value="YpeA/RimI_acetyltransf"/>
</dbReference>
<dbReference type="Pfam" id="PF00583">
    <property type="entry name" value="Acetyltransf_1"/>
    <property type="match status" value="1"/>
</dbReference>
<keyword evidence="3 7" id="KW-0808">Transferase</keyword>
<keyword evidence="2 5" id="KW-0963">Cytoplasm</keyword>
<evidence type="ECO:0000256" key="2">
    <source>
        <dbReference type="ARBA" id="ARBA00022490"/>
    </source>
</evidence>
<sequence>MNVFKQIPGLTFRPMTPGDARDIAYIELEIFPIPWSEQSLRSFLTLSDVEGEVAICKNEIIAYVFVQYVEDEAHILNFGVRSGYRRKGLAAELMHRLLNRIRERVVNICYLEVRASNLPAQKLYFKYGFAPITVRKNYYPDGEDALILARQF</sequence>
<dbReference type="EC" id="2.3.1.266" evidence="5"/>
<dbReference type="AlphaFoldDB" id="A0A532UY22"/>
<evidence type="ECO:0000256" key="5">
    <source>
        <dbReference type="RuleBase" id="RU363094"/>
    </source>
</evidence>
<comment type="function">
    <text evidence="5">Acetylates the N-terminal alanine of ribosomal protein bS18.</text>
</comment>
<evidence type="ECO:0000256" key="4">
    <source>
        <dbReference type="ARBA" id="ARBA00023315"/>
    </source>
</evidence>
<comment type="subcellular location">
    <subcellularLocation>
        <location evidence="5">Cytoplasm</location>
    </subcellularLocation>
</comment>
<dbReference type="Gene3D" id="3.40.630.30">
    <property type="match status" value="1"/>
</dbReference>
<evidence type="ECO:0000256" key="3">
    <source>
        <dbReference type="ARBA" id="ARBA00022679"/>
    </source>
</evidence>
<reference evidence="7 8" key="1">
    <citation type="submission" date="2017-06" db="EMBL/GenBank/DDBJ databases">
        <title>Novel microbial phyla capable of carbon fixation and sulfur reduction in deep-sea sediments.</title>
        <authorList>
            <person name="Huang J."/>
            <person name="Baker B."/>
            <person name="Wang Y."/>
        </authorList>
    </citation>
    <scope>NUCLEOTIDE SEQUENCE [LARGE SCALE GENOMIC DNA]</scope>
    <source>
        <strain evidence="7">B3_LCP</strain>
    </source>
</reference>
<organism evidence="7 8">
    <name type="scientific">candidate division LCP-89 bacterium B3_LCP</name>
    <dbReference type="NCBI Taxonomy" id="2012998"/>
    <lineage>
        <taxon>Bacteria</taxon>
        <taxon>Pseudomonadati</taxon>
        <taxon>Bacteria division LCP-89</taxon>
    </lineage>
</organism>
<dbReference type="GO" id="GO:0008999">
    <property type="term" value="F:protein-N-terminal-alanine acetyltransferase activity"/>
    <property type="evidence" value="ECO:0007669"/>
    <property type="project" value="UniProtKB-EC"/>
</dbReference>
<dbReference type="CDD" id="cd04301">
    <property type="entry name" value="NAT_SF"/>
    <property type="match status" value="1"/>
</dbReference>
<evidence type="ECO:0000259" key="6">
    <source>
        <dbReference type="PROSITE" id="PS51186"/>
    </source>
</evidence>
<dbReference type="PROSITE" id="PS51186">
    <property type="entry name" value="GNAT"/>
    <property type="match status" value="1"/>
</dbReference>
<dbReference type="InterPro" id="IPR006464">
    <property type="entry name" value="AcTrfase_RimI/Ard1"/>
</dbReference>
<dbReference type="InterPro" id="IPR016181">
    <property type="entry name" value="Acyl_CoA_acyltransferase"/>
</dbReference>
<dbReference type="EMBL" id="NJBN01000007">
    <property type="protein sequence ID" value="TKJ39846.1"/>
    <property type="molecule type" value="Genomic_DNA"/>
</dbReference>
<feature type="domain" description="N-acetyltransferase" evidence="6">
    <location>
        <begin position="10"/>
        <end position="152"/>
    </location>
</feature>
<dbReference type="InterPro" id="IPR000182">
    <property type="entry name" value="GNAT_dom"/>
</dbReference>
<evidence type="ECO:0000313" key="8">
    <source>
        <dbReference type="Proteomes" id="UP000319619"/>
    </source>
</evidence>
<dbReference type="Proteomes" id="UP000319619">
    <property type="component" value="Unassembled WGS sequence"/>
</dbReference>
<comment type="caution">
    <text evidence="7">The sequence shown here is derived from an EMBL/GenBank/DDBJ whole genome shotgun (WGS) entry which is preliminary data.</text>
</comment>
<dbReference type="NCBIfam" id="TIGR01575">
    <property type="entry name" value="rimI"/>
    <property type="match status" value="1"/>
</dbReference>
<accession>A0A532UY22</accession>
<evidence type="ECO:0000313" key="7">
    <source>
        <dbReference type="EMBL" id="TKJ39846.1"/>
    </source>
</evidence>
<dbReference type="GO" id="GO:0005737">
    <property type="term" value="C:cytoplasm"/>
    <property type="evidence" value="ECO:0007669"/>
    <property type="project" value="UniProtKB-SubCell"/>
</dbReference>
<evidence type="ECO:0000256" key="1">
    <source>
        <dbReference type="ARBA" id="ARBA00005395"/>
    </source>
</evidence>
<dbReference type="SUPFAM" id="SSF55729">
    <property type="entry name" value="Acyl-CoA N-acyltransferases (Nat)"/>
    <property type="match status" value="1"/>
</dbReference>
<dbReference type="PANTHER" id="PTHR43420:SF44">
    <property type="entry name" value="ACETYLTRANSFERASE YPEA"/>
    <property type="match status" value="1"/>
</dbReference>
<dbReference type="PANTHER" id="PTHR43420">
    <property type="entry name" value="ACETYLTRANSFERASE"/>
    <property type="match status" value="1"/>
</dbReference>
<proteinExistence type="inferred from homology"/>
<keyword evidence="4" id="KW-0012">Acyltransferase</keyword>
<protein>
    <recommendedName>
        <fullName evidence="5">[Ribosomal protein bS18]-alanine N-acetyltransferase</fullName>
        <ecNumber evidence="5">2.3.1.266</ecNumber>
    </recommendedName>
</protein>
<comment type="similarity">
    <text evidence="1 5">Belongs to the acetyltransferase family. RimI subfamily.</text>
</comment>
<name>A0A532UY22_UNCL8</name>
<gene>
    <name evidence="7" type="primary">rimI</name>
    <name evidence="7" type="ORF">CEE37_11250</name>
</gene>